<feature type="transmembrane region" description="Helical" evidence="1">
    <location>
        <begin position="47"/>
        <end position="70"/>
    </location>
</feature>
<feature type="transmembrane region" description="Helical" evidence="1">
    <location>
        <begin position="82"/>
        <end position="104"/>
    </location>
</feature>
<dbReference type="Proteomes" id="UP000187486">
    <property type="component" value="Unassembled WGS sequence"/>
</dbReference>
<feature type="transmembrane region" description="Helical" evidence="1">
    <location>
        <begin position="21"/>
        <end position="41"/>
    </location>
</feature>
<feature type="transmembrane region" description="Helical" evidence="1">
    <location>
        <begin position="116"/>
        <end position="137"/>
    </location>
</feature>
<dbReference type="STRING" id="76021.BS329_17965"/>
<keyword evidence="1" id="KW-1133">Transmembrane helix</keyword>
<proteinExistence type="predicted"/>
<gene>
    <name evidence="2" type="ORF">BS329_17965</name>
</gene>
<organism evidence="2 3">
    <name type="scientific">Amycolatopsis coloradensis</name>
    <dbReference type="NCBI Taxonomy" id="76021"/>
    <lineage>
        <taxon>Bacteria</taxon>
        <taxon>Bacillati</taxon>
        <taxon>Actinomycetota</taxon>
        <taxon>Actinomycetes</taxon>
        <taxon>Pseudonocardiales</taxon>
        <taxon>Pseudonocardiaceae</taxon>
        <taxon>Amycolatopsis</taxon>
    </lineage>
</organism>
<protein>
    <submittedName>
        <fullName evidence="2">Uncharacterized protein</fullName>
    </submittedName>
</protein>
<keyword evidence="1" id="KW-0472">Membrane</keyword>
<evidence type="ECO:0000256" key="1">
    <source>
        <dbReference type="SAM" id="Phobius"/>
    </source>
</evidence>
<keyword evidence="1" id="KW-0812">Transmembrane</keyword>
<evidence type="ECO:0000313" key="3">
    <source>
        <dbReference type="Proteomes" id="UP000187486"/>
    </source>
</evidence>
<evidence type="ECO:0000313" key="2">
    <source>
        <dbReference type="EMBL" id="OLZ51127.1"/>
    </source>
</evidence>
<name>A0A1R0KT78_9PSEU</name>
<sequence length="376" mass="39997">MVVMPQLTEETLELTTQRFLRGLRIGVLVISVAVLSTAALFRNLGAYHSLVAQFGAFAVAFALVMVEFVLLVRRKTWRRGRWAGVTAAYAAAWASGLTLPPGAVTTALDWVYGTTGWLGAILLLDLPIGYLVGFLLIHEADTVVLMMLGAPTELSILNATVAAVGALGFPFGTALGATASRSLARKAHQAAADAEAIQAEEAVAEAVHARRRERVADLANTAEPLLRGLADGTAKPVNPAVRRACAIEAARMRRLFAETDEVDNPLRHELEHCIDLADQRGVLVDFEVQGAWTAVPLLVRRALTDGPLQILATANSWARVTVVGSAGLVAVGAVGDCAPVDVVMDPAVPNVSFRAIFDQNVTWAEATWLITPSQPS</sequence>
<accession>A0A1R0KT78</accession>
<reference evidence="2 3" key="1">
    <citation type="submission" date="2016-01" db="EMBL/GenBank/DDBJ databases">
        <title>Amycolatopsis coloradensis genome sequencing and assembly.</title>
        <authorList>
            <person name="Mayilraj S."/>
        </authorList>
    </citation>
    <scope>NUCLEOTIDE SEQUENCE [LARGE SCALE GENOMIC DNA]</scope>
    <source>
        <strain evidence="2 3">DSM 44225</strain>
    </source>
</reference>
<dbReference type="EMBL" id="MQUQ01000009">
    <property type="protein sequence ID" value="OLZ51127.1"/>
    <property type="molecule type" value="Genomic_DNA"/>
</dbReference>
<dbReference type="AlphaFoldDB" id="A0A1R0KT78"/>
<keyword evidence="3" id="KW-1185">Reference proteome</keyword>
<comment type="caution">
    <text evidence="2">The sequence shown here is derived from an EMBL/GenBank/DDBJ whole genome shotgun (WGS) entry which is preliminary data.</text>
</comment>